<dbReference type="PANTHER" id="PTHR12972:SF0">
    <property type="entry name" value="PROTEIN DOWNSTREAM NEIGHBOR OF SON"/>
    <property type="match status" value="1"/>
</dbReference>
<evidence type="ECO:0000313" key="6">
    <source>
        <dbReference type="Proteomes" id="UP001630127"/>
    </source>
</evidence>
<dbReference type="Proteomes" id="UP001630127">
    <property type="component" value="Unassembled WGS sequence"/>
</dbReference>
<evidence type="ECO:0000256" key="4">
    <source>
        <dbReference type="ARBA" id="ARBA00025806"/>
    </source>
</evidence>
<sequence>MTCSVELTSGNPGCCVGKLCSWVFPQSPLPPSVISALTSAAAGGQVDFFSNRQQAWEDSFRSLYYMLRKNMCHIFYVCTVHFVVMFTACDGSKKRTCNAYISQSTRGLKSLLKEHDVSFSMPFATLTWMKLPQKTWWSF</sequence>
<keyword evidence="6" id="KW-1185">Reference proteome</keyword>
<name>A0ABD3ALX3_9GENT</name>
<dbReference type="PANTHER" id="PTHR12972">
    <property type="entry name" value="DOWNSTREAM NEIGHBOR OF SON"/>
    <property type="match status" value="1"/>
</dbReference>
<dbReference type="PRINTS" id="PR02064">
    <property type="entry name" value="DONSON"/>
</dbReference>
<dbReference type="AlphaFoldDB" id="A0ABD3ALX3"/>
<dbReference type="GO" id="GO:0005634">
    <property type="term" value="C:nucleus"/>
    <property type="evidence" value="ECO:0007669"/>
    <property type="project" value="UniProtKB-SubCell"/>
</dbReference>
<comment type="subcellular location">
    <subcellularLocation>
        <location evidence="1">Nucleus</location>
    </subcellularLocation>
</comment>
<gene>
    <name evidence="5" type="ORF">ACH5RR_005723</name>
</gene>
<comment type="similarity">
    <text evidence="4">Belongs to the DONSON family.</text>
</comment>
<dbReference type="EMBL" id="JBJUIK010000003">
    <property type="protein sequence ID" value="KAL3532202.1"/>
    <property type="molecule type" value="Genomic_DNA"/>
</dbReference>
<evidence type="ECO:0000256" key="1">
    <source>
        <dbReference type="ARBA" id="ARBA00004123"/>
    </source>
</evidence>
<dbReference type="InterPro" id="IPR024861">
    <property type="entry name" value="Donson"/>
</dbReference>
<accession>A0ABD3ALX3</accession>
<evidence type="ECO:0000256" key="2">
    <source>
        <dbReference type="ARBA" id="ARBA00022473"/>
    </source>
</evidence>
<evidence type="ECO:0000313" key="5">
    <source>
        <dbReference type="EMBL" id="KAL3532202.1"/>
    </source>
</evidence>
<keyword evidence="3" id="KW-0539">Nucleus</keyword>
<protein>
    <submittedName>
        <fullName evidence="5">Uncharacterized protein</fullName>
    </submittedName>
</protein>
<keyword evidence="2" id="KW-0217">Developmental protein</keyword>
<organism evidence="5 6">
    <name type="scientific">Cinchona calisaya</name>
    <dbReference type="NCBI Taxonomy" id="153742"/>
    <lineage>
        <taxon>Eukaryota</taxon>
        <taxon>Viridiplantae</taxon>
        <taxon>Streptophyta</taxon>
        <taxon>Embryophyta</taxon>
        <taxon>Tracheophyta</taxon>
        <taxon>Spermatophyta</taxon>
        <taxon>Magnoliopsida</taxon>
        <taxon>eudicotyledons</taxon>
        <taxon>Gunneridae</taxon>
        <taxon>Pentapetalae</taxon>
        <taxon>asterids</taxon>
        <taxon>lamiids</taxon>
        <taxon>Gentianales</taxon>
        <taxon>Rubiaceae</taxon>
        <taxon>Cinchonoideae</taxon>
        <taxon>Cinchoneae</taxon>
        <taxon>Cinchona</taxon>
    </lineage>
</organism>
<comment type="caution">
    <text evidence="5">The sequence shown here is derived from an EMBL/GenBank/DDBJ whole genome shotgun (WGS) entry which is preliminary data.</text>
</comment>
<evidence type="ECO:0000256" key="3">
    <source>
        <dbReference type="ARBA" id="ARBA00023242"/>
    </source>
</evidence>
<reference evidence="5 6" key="1">
    <citation type="submission" date="2024-11" db="EMBL/GenBank/DDBJ databases">
        <title>A near-complete genome assembly of Cinchona calisaya.</title>
        <authorList>
            <person name="Lian D.C."/>
            <person name="Zhao X.W."/>
            <person name="Wei L."/>
        </authorList>
    </citation>
    <scope>NUCLEOTIDE SEQUENCE [LARGE SCALE GENOMIC DNA]</scope>
    <source>
        <tissue evidence="5">Nenye</tissue>
    </source>
</reference>
<proteinExistence type="inferred from homology"/>